<evidence type="ECO:0000313" key="2">
    <source>
        <dbReference type="Proteomes" id="UP001631969"/>
    </source>
</evidence>
<evidence type="ECO:0000313" key="1">
    <source>
        <dbReference type="EMBL" id="MFM9327187.1"/>
    </source>
</evidence>
<keyword evidence="2" id="KW-1185">Reference proteome</keyword>
<comment type="caution">
    <text evidence="1">The sequence shown here is derived from an EMBL/GenBank/DDBJ whole genome shotgun (WGS) entry which is preliminary data.</text>
</comment>
<sequence>MKKLLVVYLALIIAFLGYVYQSRAPFRMQNGQAEEGLRGSISEKYVMVTFQSGIDYWKNCLKGFEDAAQLLNVSVEFKGATQYDVNEEKTVLEQVIARKPSGIAISAINSEALGATIQKAVDAGIPVVLFDSGITASRVKTFLGTNNHNAGATAADKMAELLNRQGKTAIITQPNQSNHQERTQGFVEAIEATYPGMSVIAIEDGKGDQRETERIAVKLLQEHPDLTGIFATQANGGVGIGNALLQLGKKGTVKVIGFDTDKGTLDMVKNGTISATMAQGTWNMGYWSMQYLFHLNHGLVESGAASRGAAVSTLPVNTDTGITIVTEANVDGYYAK</sequence>
<protein>
    <submittedName>
        <fullName evidence="1">Substrate-binding domain-containing protein</fullName>
    </submittedName>
</protein>
<proteinExistence type="predicted"/>
<reference evidence="1" key="1">
    <citation type="submission" date="2024-12" db="EMBL/GenBank/DDBJ databases">
        <authorList>
            <person name="Wu N."/>
        </authorList>
    </citation>
    <scope>NUCLEOTIDE SEQUENCE</scope>
    <source>
        <strain evidence="1">P15</strain>
    </source>
</reference>
<name>A0ACC7NSB5_9BACL</name>
<gene>
    <name evidence="1" type="ORF">ACI1P1_02640</name>
</gene>
<dbReference type="EMBL" id="JBJURJ010000002">
    <property type="protein sequence ID" value="MFM9327187.1"/>
    <property type="molecule type" value="Genomic_DNA"/>
</dbReference>
<organism evidence="1 2">
    <name type="scientific">Paenibacillus mesotrionivorans</name>
    <dbReference type="NCBI Taxonomy" id="3160968"/>
    <lineage>
        <taxon>Bacteria</taxon>
        <taxon>Bacillati</taxon>
        <taxon>Bacillota</taxon>
        <taxon>Bacilli</taxon>
        <taxon>Bacillales</taxon>
        <taxon>Paenibacillaceae</taxon>
        <taxon>Paenibacillus</taxon>
    </lineage>
</organism>
<accession>A0ACC7NSB5</accession>
<dbReference type="Proteomes" id="UP001631969">
    <property type="component" value="Unassembled WGS sequence"/>
</dbReference>